<dbReference type="AlphaFoldDB" id="A0A9X2F9Q2"/>
<dbReference type="InterPro" id="IPR025412">
    <property type="entry name" value="DUF4304"/>
</dbReference>
<sequence>MTGRSKDALAAATATFWTPLLREHGFKRYAKRSFGRCTHEGIFQLIGLHLSSYGDKSFSVEYSSMLTTRHREVAGSTTFRRLPRGKSNDGWWNAKSHKHADESMREVCEKTGDVAIPWFEATSSTAGLADELLVIARGGNPHTFFELGCCYAVSGDLEAATPILRQAIHGFQTAFEEMPKRTWAEQERLRAQELVDAIAVRKHQSLLTKWQAETIRTLKLEKLLARPDSNAN</sequence>
<protein>
    <submittedName>
        <fullName evidence="1">DUF4304 domain-containing protein</fullName>
    </submittedName>
</protein>
<accession>A0A9X2F9Q2</accession>
<proteinExistence type="predicted"/>
<evidence type="ECO:0000313" key="1">
    <source>
        <dbReference type="EMBL" id="MCO6044223.1"/>
    </source>
</evidence>
<dbReference type="EMBL" id="JAMXLR010000036">
    <property type="protein sequence ID" value="MCO6044223.1"/>
    <property type="molecule type" value="Genomic_DNA"/>
</dbReference>
<keyword evidence="2" id="KW-1185">Reference proteome</keyword>
<evidence type="ECO:0000313" key="2">
    <source>
        <dbReference type="Proteomes" id="UP001155241"/>
    </source>
</evidence>
<gene>
    <name evidence="1" type="ORF">NG895_09920</name>
</gene>
<comment type="caution">
    <text evidence="1">The sequence shown here is derived from an EMBL/GenBank/DDBJ whole genome shotgun (WGS) entry which is preliminary data.</text>
</comment>
<dbReference type="Proteomes" id="UP001155241">
    <property type="component" value="Unassembled WGS sequence"/>
</dbReference>
<organism evidence="1 2">
    <name type="scientific">Aeoliella straminimaris</name>
    <dbReference type="NCBI Taxonomy" id="2954799"/>
    <lineage>
        <taxon>Bacteria</taxon>
        <taxon>Pseudomonadati</taxon>
        <taxon>Planctomycetota</taxon>
        <taxon>Planctomycetia</taxon>
        <taxon>Pirellulales</taxon>
        <taxon>Lacipirellulaceae</taxon>
        <taxon>Aeoliella</taxon>
    </lineage>
</organism>
<name>A0A9X2F9Q2_9BACT</name>
<reference evidence="1" key="1">
    <citation type="submission" date="2022-06" db="EMBL/GenBank/DDBJ databases">
        <title>Aeoliella straminimaris, a novel planctomycete from sediments.</title>
        <authorList>
            <person name="Vitorino I.R."/>
            <person name="Lage O.M."/>
        </authorList>
    </citation>
    <scope>NUCLEOTIDE SEQUENCE</scope>
    <source>
        <strain evidence="1">ICT_H6.2</strain>
    </source>
</reference>
<dbReference type="Pfam" id="PF14137">
    <property type="entry name" value="DUF4304"/>
    <property type="match status" value="1"/>
</dbReference>